<evidence type="ECO:0000313" key="3">
    <source>
        <dbReference type="EMBL" id="RAR13249.1"/>
    </source>
</evidence>
<dbReference type="EMBL" id="QGDH01000038">
    <property type="protein sequence ID" value="RAR13249.1"/>
    <property type="molecule type" value="Genomic_DNA"/>
</dbReference>
<reference evidence="4" key="1">
    <citation type="submission" date="2018-05" db="EMBL/GenBank/DDBJ databases">
        <title>Draft genome sequence of Stemphylium lycopersici strain CIDEFI 213.</title>
        <authorList>
            <person name="Medina R."/>
            <person name="Franco M.E.E."/>
            <person name="Lucentini C.G."/>
            <person name="Saparrat M.C.N."/>
            <person name="Balatti P.A."/>
        </authorList>
    </citation>
    <scope>NUCLEOTIDE SEQUENCE [LARGE SCALE GENOMIC DNA]</scope>
    <source>
        <strain evidence="4">CIDEFI 213</strain>
    </source>
</reference>
<dbReference type="GO" id="GO:0016491">
    <property type="term" value="F:oxidoreductase activity"/>
    <property type="evidence" value="ECO:0007669"/>
    <property type="project" value="UniProtKB-KW"/>
</dbReference>
<dbReference type="InterPro" id="IPR002347">
    <property type="entry name" value="SDR_fam"/>
</dbReference>
<dbReference type="PANTHER" id="PTHR24320">
    <property type="entry name" value="RETINOL DEHYDROGENASE"/>
    <property type="match status" value="1"/>
</dbReference>
<accession>A0A364N7G6</accession>
<name>A0A364N7G6_STELY</name>
<gene>
    <name evidence="3" type="ORF">DDE83_003383</name>
</gene>
<proteinExistence type="inferred from homology"/>
<evidence type="ECO:0000256" key="1">
    <source>
        <dbReference type="ARBA" id="ARBA00006484"/>
    </source>
</evidence>
<dbReference type="AlphaFoldDB" id="A0A364N7G6"/>
<sequence length="315" mass="34358">MPGYGNFVPSRDIPDLSGKVILVTGGTTGLGEGCVREFAAHNPSHIYFTGRNETAAKTLISDICMKHPTASISFIKMDLTSLRAVKEAARGFQHGRLDILMNNAGIASNPPVLSTDGYEIQFATNHLGHAMLFQQLLPVLLKTAQEPGSDVRIINNTSEAYAFHRLIKGGISFSELDAGSPMSRTVLGPWARYGQSKLANMLFTTECARRYPQITSVSIHPGLVRTAMTTSSMSRSKQLFLGATARLTGEKWIEPDEGVLNQLWASAGAKKGELKNGGFYKPGGIESTQILTAEAKDEALARRLWEWTDKVLQKF</sequence>
<keyword evidence="2" id="KW-0560">Oxidoreductase</keyword>
<protein>
    <submittedName>
        <fullName evidence="3">NAD(P)-binding protein</fullName>
    </submittedName>
</protein>
<dbReference type="InterPro" id="IPR036291">
    <property type="entry name" value="NAD(P)-bd_dom_sf"/>
</dbReference>
<comment type="caution">
    <text evidence="3">The sequence shown here is derived from an EMBL/GenBank/DDBJ whole genome shotgun (WGS) entry which is preliminary data.</text>
</comment>
<dbReference type="PANTHER" id="PTHR24320:SF154">
    <property type="entry name" value="OXIDOREDUCTASE, SHORT-CHAIN DEHYDROGENASE_REDUCTASE FAMILY (AFU_ORTHOLOGUE AFUA_2G04560)"/>
    <property type="match status" value="1"/>
</dbReference>
<evidence type="ECO:0000313" key="4">
    <source>
        <dbReference type="Proteomes" id="UP000249619"/>
    </source>
</evidence>
<comment type="similarity">
    <text evidence="1">Belongs to the short-chain dehydrogenases/reductases (SDR) family.</text>
</comment>
<keyword evidence="4" id="KW-1185">Reference proteome</keyword>
<dbReference type="PRINTS" id="PR00081">
    <property type="entry name" value="GDHRDH"/>
</dbReference>
<dbReference type="Pfam" id="PF00106">
    <property type="entry name" value="adh_short"/>
    <property type="match status" value="1"/>
</dbReference>
<dbReference type="SUPFAM" id="SSF51735">
    <property type="entry name" value="NAD(P)-binding Rossmann-fold domains"/>
    <property type="match status" value="1"/>
</dbReference>
<dbReference type="STRING" id="183478.A0A364N7G6"/>
<dbReference type="Gene3D" id="3.40.50.720">
    <property type="entry name" value="NAD(P)-binding Rossmann-like Domain"/>
    <property type="match status" value="1"/>
</dbReference>
<organism evidence="3 4">
    <name type="scientific">Stemphylium lycopersici</name>
    <name type="common">Tomato gray leaf spot disease fungus</name>
    <name type="synonym">Thyrospora lycopersici</name>
    <dbReference type="NCBI Taxonomy" id="183478"/>
    <lineage>
        <taxon>Eukaryota</taxon>
        <taxon>Fungi</taxon>
        <taxon>Dikarya</taxon>
        <taxon>Ascomycota</taxon>
        <taxon>Pezizomycotina</taxon>
        <taxon>Dothideomycetes</taxon>
        <taxon>Pleosporomycetidae</taxon>
        <taxon>Pleosporales</taxon>
        <taxon>Pleosporineae</taxon>
        <taxon>Pleosporaceae</taxon>
        <taxon>Stemphylium</taxon>
    </lineage>
</organism>
<dbReference type="Proteomes" id="UP000249619">
    <property type="component" value="Unassembled WGS sequence"/>
</dbReference>
<evidence type="ECO:0000256" key="2">
    <source>
        <dbReference type="ARBA" id="ARBA00023002"/>
    </source>
</evidence>